<feature type="non-terminal residue" evidence="1">
    <location>
        <position position="527"/>
    </location>
</feature>
<reference evidence="1" key="1">
    <citation type="journal article" date="2021" name="New Phytol.">
        <title>Evolutionary innovations through gain and loss of genes in the ectomycorrhizal Boletales.</title>
        <authorList>
            <person name="Wu G."/>
            <person name="Miyauchi S."/>
            <person name="Morin E."/>
            <person name="Kuo A."/>
            <person name="Drula E."/>
            <person name="Varga T."/>
            <person name="Kohler A."/>
            <person name="Feng B."/>
            <person name="Cao Y."/>
            <person name="Lipzen A."/>
            <person name="Daum C."/>
            <person name="Hundley H."/>
            <person name="Pangilinan J."/>
            <person name="Johnson J."/>
            <person name="Barry K."/>
            <person name="LaButti K."/>
            <person name="Ng V."/>
            <person name="Ahrendt S."/>
            <person name="Min B."/>
            <person name="Choi I.G."/>
            <person name="Park H."/>
            <person name="Plett J.M."/>
            <person name="Magnuson J."/>
            <person name="Spatafora J.W."/>
            <person name="Nagy L.G."/>
            <person name="Henrissat B."/>
            <person name="Grigoriev I.V."/>
            <person name="Yang Z.L."/>
            <person name="Xu J."/>
            <person name="Martin F.M."/>
        </authorList>
    </citation>
    <scope>NUCLEOTIDE SEQUENCE</scope>
    <source>
        <strain evidence="1">ATCC 28755</strain>
    </source>
</reference>
<protein>
    <submittedName>
        <fullName evidence="1">S-adenosyl-L-methionine-dependent methyltransferase</fullName>
    </submittedName>
</protein>
<dbReference type="Proteomes" id="UP000790377">
    <property type="component" value="Unassembled WGS sequence"/>
</dbReference>
<keyword evidence="1" id="KW-0489">Methyltransferase</keyword>
<sequence length="527" mass="57648">MSTFSTLRALHALIGDAIDDIHRVFTDSPPSSPRKFDFYPSSPYKQRFSSPSPRELSFPSPSTCTFPSPSTSDFPCSSLDREIDFPNPYVPYDPSSPAELLAAHPQAAAAASRIVAACGQLATIVQKPFLVLCDASMGYNLPASLRLLEHIHIVEILREAEDARLFAPPKGLHVNDIARIIRENTNTARVDEVRLAHALRLLATHHLLRETAPDVFAGSRVSSLLDTGKTVASCFANPGKKYEDTDGVAAFSISPLSNPKPLPQIDPETIETLPAFNIAFQTSAPFFEWLEDGGKDVRAGRSFLPLNTNIATELTRPTIHPTSMKTGFDWSSLPQGATIVDVGGGIGSTTMLLARAFVQDRPVVVGLGLQAWRAQCPEMLDEGRVEFQEHDFFAPQPVLRPALFLLRVVLHDWPDDAARRILLRLRDAAGDETKLIIADHVLPLACVDEEVSEKDAEKTLAPAPLLPNLGKASANAYWLDLTMHSIFNGKERTLRELCALALSAGWRATRITRAEGSVFGHLVCEPI</sequence>
<keyword evidence="2" id="KW-1185">Reference proteome</keyword>
<evidence type="ECO:0000313" key="1">
    <source>
        <dbReference type="EMBL" id="KAH7909090.1"/>
    </source>
</evidence>
<proteinExistence type="predicted"/>
<accession>A0ACB8A6S3</accession>
<keyword evidence="1" id="KW-0808">Transferase</keyword>
<dbReference type="EMBL" id="MU267779">
    <property type="protein sequence ID" value="KAH7909090.1"/>
    <property type="molecule type" value="Genomic_DNA"/>
</dbReference>
<evidence type="ECO:0000313" key="2">
    <source>
        <dbReference type="Proteomes" id="UP000790377"/>
    </source>
</evidence>
<gene>
    <name evidence="1" type="ORF">BJ138DRAFT_1011514</name>
</gene>
<organism evidence="1 2">
    <name type="scientific">Hygrophoropsis aurantiaca</name>
    <dbReference type="NCBI Taxonomy" id="72124"/>
    <lineage>
        <taxon>Eukaryota</taxon>
        <taxon>Fungi</taxon>
        <taxon>Dikarya</taxon>
        <taxon>Basidiomycota</taxon>
        <taxon>Agaricomycotina</taxon>
        <taxon>Agaricomycetes</taxon>
        <taxon>Agaricomycetidae</taxon>
        <taxon>Boletales</taxon>
        <taxon>Coniophorineae</taxon>
        <taxon>Hygrophoropsidaceae</taxon>
        <taxon>Hygrophoropsis</taxon>
    </lineage>
</organism>
<name>A0ACB8A6S3_9AGAM</name>
<comment type="caution">
    <text evidence="1">The sequence shown here is derived from an EMBL/GenBank/DDBJ whole genome shotgun (WGS) entry which is preliminary data.</text>
</comment>